<gene>
    <name evidence="1" type="ORF">KPL71_022867</name>
</gene>
<dbReference type="EMBL" id="CM039177">
    <property type="protein sequence ID" value="KAH9695654.1"/>
    <property type="molecule type" value="Genomic_DNA"/>
</dbReference>
<organism evidence="1 2">
    <name type="scientific">Citrus sinensis</name>
    <name type="common">Sweet orange</name>
    <name type="synonym">Citrus aurantium var. sinensis</name>
    <dbReference type="NCBI Taxonomy" id="2711"/>
    <lineage>
        <taxon>Eukaryota</taxon>
        <taxon>Viridiplantae</taxon>
        <taxon>Streptophyta</taxon>
        <taxon>Embryophyta</taxon>
        <taxon>Tracheophyta</taxon>
        <taxon>Spermatophyta</taxon>
        <taxon>Magnoliopsida</taxon>
        <taxon>eudicotyledons</taxon>
        <taxon>Gunneridae</taxon>
        <taxon>Pentapetalae</taxon>
        <taxon>rosids</taxon>
        <taxon>malvids</taxon>
        <taxon>Sapindales</taxon>
        <taxon>Rutaceae</taxon>
        <taxon>Aurantioideae</taxon>
        <taxon>Citrus</taxon>
    </lineage>
</organism>
<sequence>MPDKQKSPFTKDDAENLILPNIGKFGMCKFYCIHKHTNLLLYRFMVTCVENSGCEESAFDPKALLACHLSNHFQRAVDEEGEVYPVSWQNCYDDQNLNQNQPENVDDQNPNNTTRNMTIVNPSPTQHITSNTYVFTNPIKLTQNNFMLWKSQVISSIRANELEGFINGSHICPPRCFTNPGPNQTTITTTNPEYQIWKKQDHILLSWLLSSLSEGVLGTVVDCSTSCEVWTTLANQYGARTRARVLYLRTQIQTTKKGSLTIHDYYSRMKTILNTLRAAGNNMTDEDFIMCVLAGVGPEYDSVVTNINSMPETPSLSEVYGMLLSQETRTEQNLSTGSLEANFTQMRNGRRNWGYGERFGNQQQPGIVFRTPGSSSGNGGSGGPGQANQNAQDKGKGKAVAENEGSESKGPCQICFKMGHTAAECWHRFKKNYVPQPNRRRGAYMASAEGQSSNAWYLDSGATNHVTNAIGNMNLNSEYQGNDKLTVGNGNKLHISHIGYSMLPTYNPHKHIKLNHILCVPDIAKNLISVSKLLLDNDINVEFHKSVCFIKDKSQGKILVKGVARDGLYELLCMPTHLSGNKVTYAAELSSLSESESISYISNPMSMMCFNFSVGSNESVSTSVAESSEADKASSRNLRTNDMDLWHYRLGHPNLSVLRNTLLSCNQLNINKNIFPSFCNACQYGKQAKQSFKSIETKTSTALELVHSDLWGPAPIPSTHGHKYYISFVDDRTRYTWLFPLTAKSQALDTFIVFKTQIENQLNLKIKALQTDMGGEFKTFEPYLKREGIALRHSCPYLHEQNGKVERKHRHIVETGLALLAQAKMPLKYWQEAFSYATYLINRLTSPTLENKTPFELLYLTKPDYSQIKVFGCECYPYLRPYNKHKFDFHTSKCILLGISISHKGYVCMHHSGRVYISASVKFNESSFPFQNDSNFCKYRLTDQNVSPTVLEKFQVVSFSTSVPSESTQQKSAHSQSQATAGNSEQLSNPVQDEACENLNLNTMSDNQSPAQLPSNSTEENCSLPPITEPNTQASNTQKELPLHPMITRSKAGIFKPKVYQTSTQPETSLPQDSIVALKDPKWKRAMEDEYNALIKNQTWTLIPHDQNYKLIGNKWVYKVKENPDGTINRYKARLVVKGFLQTPGLDFNETFSPVVKAATIRIILTLAVNNDWMLRQVDINNAFLNGELTETVYMPQPEGFEDKRKPNHICKLKKALYGLRQAPRAWFDKLKSALYSWGFNNSKCDTSLFFRRNNAEMVIILVYVDDIIVTGSDSKGIEGVIGKLSEAFALKDLGNLSYFLGIQVIRNQNSILLSQAKYVQDLLTKTEMESCKGIESPFSISEKLKKGEGAKLDNPSFYRSVIGSLQYAVLTRPELAYSVNKLSQYMSDPRQPHWIACKRVLRYLKNTSNMCLQFKKSEHLDLVAYTDADWASDPDDRRSISGYCVFLGDNLVAWSSRKQGMVARSTAESEYRAMALCTTEITWINSLFDELKIEMQRTPMILSDSTSAAAIATNPVYHSKTKHFEIDLHFIRDKVTQGELDINFVASRDQIADVLTKPLPYYKFSQFRSKLNVFDKTLSLREGVENSGCEESAFDPKALLACHLSNHFQRAVDEEGEVYPVSWQNCYGEEYQHVNSASWKFLECFQ</sequence>
<dbReference type="Proteomes" id="UP000829398">
    <property type="component" value="Chromosome 8"/>
</dbReference>
<accession>A0ACB8IFD8</accession>
<evidence type="ECO:0000313" key="2">
    <source>
        <dbReference type="Proteomes" id="UP000829398"/>
    </source>
</evidence>
<comment type="caution">
    <text evidence="1">The sequence shown here is derived from an EMBL/GenBank/DDBJ whole genome shotgun (WGS) entry which is preliminary data.</text>
</comment>
<reference evidence="2" key="1">
    <citation type="journal article" date="2023" name="Hortic. Res.">
        <title>A chromosome-level phased genome enabling allele-level studies in sweet orange: a case study on citrus Huanglongbing tolerance.</title>
        <authorList>
            <person name="Wu B."/>
            <person name="Yu Q."/>
            <person name="Deng Z."/>
            <person name="Duan Y."/>
            <person name="Luo F."/>
            <person name="Gmitter F. Jr."/>
        </authorList>
    </citation>
    <scope>NUCLEOTIDE SEQUENCE [LARGE SCALE GENOMIC DNA]</scope>
    <source>
        <strain evidence="2">cv. Valencia</strain>
    </source>
</reference>
<keyword evidence="2" id="KW-1185">Reference proteome</keyword>
<protein>
    <submittedName>
        <fullName evidence="1">Retrovirus-related pol polyprotein from transposon RE1</fullName>
    </submittedName>
</protein>
<evidence type="ECO:0000313" key="1">
    <source>
        <dbReference type="EMBL" id="KAH9695654.1"/>
    </source>
</evidence>
<proteinExistence type="predicted"/>
<name>A0ACB8IFD8_CITSI</name>